<proteinExistence type="predicted"/>
<protein>
    <submittedName>
        <fullName evidence="2">Uncharacterized protein</fullName>
    </submittedName>
</protein>
<evidence type="ECO:0000256" key="1">
    <source>
        <dbReference type="SAM" id="MobiDB-lite"/>
    </source>
</evidence>
<organism evidence="2 3">
    <name type="scientific">Mycobacteroides abscessus</name>
    <dbReference type="NCBI Taxonomy" id="36809"/>
    <lineage>
        <taxon>Bacteria</taxon>
        <taxon>Bacillati</taxon>
        <taxon>Actinomycetota</taxon>
        <taxon>Actinomycetes</taxon>
        <taxon>Mycobacteriales</taxon>
        <taxon>Mycobacteriaceae</taxon>
        <taxon>Mycobacteroides</taxon>
    </lineage>
</organism>
<sequence>MRRCHQSLESPGQRKNTLADKQFGNLQGVMADRMEVFGAVVGTDEAASSLMEHNHCAATEIIESTQTGQTSVIHTALLFETSACV</sequence>
<accession>A0A0U0ZIW3</accession>
<dbReference type="AlphaFoldDB" id="A0A0U0ZIW3"/>
<reference evidence="2 3" key="1">
    <citation type="submission" date="2015-03" db="EMBL/GenBank/DDBJ databases">
        <authorList>
            <person name="Murphy D."/>
        </authorList>
    </citation>
    <scope>NUCLEOTIDE SEQUENCE [LARGE SCALE GENOMIC DNA]</scope>
    <source>
        <strain evidence="2 3">PAP088</strain>
    </source>
</reference>
<name>A0A0U0ZIW3_9MYCO</name>
<evidence type="ECO:0000313" key="2">
    <source>
        <dbReference type="EMBL" id="CPV36185.1"/>
    </source>
</evidence>
<evidence type="ECO:0000313" key="3">
    <source>
        <dbReference type="Proteomes" id="UP000045782"/>
    </source>
</evidence>
<dbReference type="Proteomes" id="UP000045782">
    <property type="component" value="Unassembled WGS sequence"/>
</dbReference>
<feature type="region of interest" description="Disordered" evidence="1">
    <location>
        <begin position="1"/>
        <end position="20"/>
    </location>
</feature>
<gene>
    <name evidence="2" type="ORF">ERS075579_00750</name>
</gene>
<dbReference type="EMBL" id="CSWP01000001">
    <property type="protein sequence ID" value="CPV36185.1"/>
    <property type="molecule type" value="Genomic_DNA"/>
</dbReference>
<feature type="compositionally biased region" description="Polar residues" evidence="1">
    <location>
        <begin position="7"/>
        <end position="16"/>
    </location>
</feature>